<protein>
    <recommendedName>
        <fullName evidence="1">Right handed beta helix domain-containing protein</fullName>
    </recommendedName>
</protein>
<sequence>MRIKKFLILIIIAFITFSIDISMIVKADNNDMKRVIVSSDGTGDYSTIQDAIQAGNKNILIKNGTYFISNTLIISDSNIDISGESKSGVKIIQTNSSADGIAIYASNVKLTNLTVDCQKYNGKGTAIVEGHSNNVVVSNCIVYGSNSNFSIYFAGKDYSSDTDTIKGVENGNLDSNNAVENCTVYSNNEGDGVVLALQRYGKLINNTIEGTRIAFYMCNSSVVRGNVVNNSNSQGIFVSIPAFNNIIEDNTINNCALSGIKIAAETEHTNSEIDNHTYVGTGFVIDNNRINNPAYFGMEIDELAASTVVRNKLDKCDYVGIYMLRSNNLHVVGNAITNSGYGVHESSNSKYNSNASKNIKWDTNNNSAVFVDYKASNSIIGSNDINNSTSGCAHAIFANDSQINNQVINNIYVDNSISGDYSGKRINVNTDYSILPLFYIGRLIR</sequence>
<dbReference type="STRING" id="84029.CROST_25200"/>
<evidence type="ECO:0000313" key="2">
    <source>
        <dbReference type="EMBL" id="URZ11748.1"/>
    </source>
</evidence>
<reference evidence="2 3" key="1">
    <citation type="submission" date="2022-04" db="EMBL/GenBank/DDBJ databases">
        <title>Genome sequence of C. roseum typestrain.</title>
        <authorList>
            <person name="Poehlein A."/>
            <person name="Schoch T."/>
            <person name="Duerre P."/>
            <person name="Daniel R."/>
        </authorList>
    </citation>
    <scope>NUCLEOTIDE SEQUENCE [LARGE SCALE GENOMIC DNA]</scope>
    <source>
        <strain evidence="2 3">DSM 7320</strain>
    </source>
</reference>
<keyword evidence="3" id="KW-1185">Reference proteome</keyword>
<dbReference type="InterPro" id="IPR039448">
    <property type="entry name" value="Beta_helix"/>
</dbReference>
<dbReference type="InterPro" id="IPR011050">
    <property type="entry name" value="Pectin_lyase_fold/virulence"/>
</dbReference>
<dbReference type="SMART" id="SM00710">
    <property type="entry name" value="PbH1"/>
    <property type="match status" value="6"/>
</dbReference>
<dbReference type="SUPFAM" id="SSF51126">
    <property type="entry name" value="Pectin lyase-like"/>
    <property type="match status" value="1"/>
</dbReference>
<proteinExistence type="predicted"/>
<dbReference type="RefSeq" id="WP_077834036.1">
    <property type="nucleotide sequence ID" value="NZ_CP096983.1"/>
</dbReference>
<feature type="domain" description="Right handed beta helix" evidence="1">
    <location>
        <begin position="175"/>
        <end position="280"/>
    </location>
</feature>
<evidence type="ECO:0000259" key="1">
    <source>
        <dbReference type="Pfam" id="PF13229"/>
    </source>
</evidence>
<name>A0A1S8L4P4_9CLOT</name>
<dbReference type="AlphaFoldDB" id="A0A1S8L4P4"/>
<dbReference type="EMBL" id="CP096983">
    <property type="protein sequence ID" value="URZ11748.1"/>
    <property type="molecule type" value="Genomic_DNA"/>
</dbReference>
<gene>
    <name evidence="2" type="ORF">CROST_024650</name>
</gene>
<dbReference type="Proteomes" id="UP000190951">
    <property type="component" value="Chromosome"/>
</dbReference>
<dbReference type="InterPro" id="IPR012334">
    <property type="entry name" value="Pectin_lyas_fold"/>
</dbReference>
<dbReference type="Gene3D" id="2.160.20.10">
    <property type="entry name" value="Single-stranded right-handed beta-helix, Pectin lyase-like"/>
    <property type="match status" value="1"/>
</dbReference>
<dbReference type="Pfam" id="PF13229">
    <property type="entry name" value="Beta_helix"/>
    <property type="match status" value="2"/>
</dbReference>
<dbReference type="KEGG" id="crw:CROST_024650"/>
<dbReference type="InterPro" id="IPR006626">
    <property type="entry name" value="PbH1"/>
</dbReference>
<accession>A0A1S8L4P4</accession>
<organism evidence="2 3">
    <name type="scientific">Clostridium felsineum</name>
    <dbReference type="NCBI Taxonomy" id="36839"/>
    <lineage>
        <taxon>Bacteria</taxon>
        <taxon>Bacillati</taxon>
        <taxon>Bacillota</taxon>
        <taxon>Clostridia</taxon>
        <taxon>Eubacteriales</taxon>
        <taxon>Clostridiaceae</taxon>
        <taxon>Clostridium</taxon>
    </lineage>
</organism>
<feature type="domain" description="Right handed beta helix" evidence="1">
    <location>
        <begin position="281"/>
        <end position="410"/>
    </location>
</feature>
<evidence type="ECO:0000313" key="3">
    <source>
        <dbReference type="Proteomes" id="UP000190951"/>
    </source>
</evidence>